<proteinExistence type="inferred from homology"/>
<dbReference type="EMBL" id="CAKMRJ010004445">
    <property type="protein sequence ID" value="CAH1438983.1"/>
    <property type="molecule type" value="Genomic_DNA"/>
</dbReference>
<dbReference type="PRINTS" id="PR00382">
    <property type="entry name" value="LIPIDTRNSFER"/>
</dbReference>
<dbReference type="GO" id="GO:0008289">
    <property type="term" value="F:lipid binding"/>
    <property type="evidence" value="ECO:0007669"/>
    <property type="project" value="InterPro"/>
</dbReference>
<sequence>MMKMVSLRVVIGSWLLVMVVVVVDTVVVLAVDCITVAALLSTCSEFVNNETKYPYLGSSCCKAMTTLGYFAYNDIDRHALCFCFIVVINATYTPDAANAFCTLPGFCGVSLGFLTDPTTECG</sequence>
<comment type="similarity">
    <text evidence="1">Belongs to the plant LTP family.</text>
</comment>
<comment type="caution">
    <text evidence="2">The sequence shown here is derived from an EMBL/GenBank/DDBJ whole genome shotgun (WGS) entry which is preliminary data.</text>
</comment>
<keyword evidence="3" id="KW-1185">Reference proteome</keyword>
<evidence type="ECO:0000256" key="1">
    <source>
        <dbReference type="ARBA" id="ARBA00009748"/>
    </source>
</evidence>
<protein>
    <recommendedName>
        <fullName evidence="4">Bifunctional inhibitor/plant lipid transfer protein/seed storage helical domain-containing protein</fullName>
    </recommendedName>
</protein>
<dbReference type="InterPro" id="IPR000528">
    <property type="entry name" value="Plant_nsLTP"/>
</dbReference>
<organism evidence="2 3">
    <name type="scientific">Lactuca virosa</name>
    <dbReference type="NCBI Taxonomy" id="75947"/>
    <lineage>
        <taxon>Eukaryota</taxon>
        <taxon>Viridiplantae</taxon>
        <taxon>Streptophyta</taxon>
        <taxon>Embryophyta</taxon>
        <taxon>Tracheophyta</taxon>
        <taxon>Spermatophyta</taxon>
        <taxon>Magnoliopsida</taxon>
        <taxon>eudicotyledons</taxon>
        <taxon>Gunneridae</taxon>
        <taxon>Pentapetalae</taxon>
        <taxon>asterids</taxon>
        <taxon>campanulids</taxon>
        <taxon>Asterales</taxon>
        <taxon>Asteraceae</taxon>
        <taxon>Cichorioideae</taxon>
        <taxon>Cichorieae</taxon>
        <taxon>Lactucinae</taxon>
        <taxon>Lactuca</taxon>
    </lineage>
</organism>
<dbReference type="PANTHER" id="PTHR33076">
    <property type="entry name" value="NON-SPECIFIC LIPID-TRANSFER PROTEIN 2-RELATED"/>
    <property type="match status" value="1"/>
</dbReference>
<reference evidence="2 3" key="1">
    <citation type="submission" date="2022-01" db="EMBL/GenBank/DDBJ databases">
        <authorList>
            <person name="Xiong W."/>
            <person name="Schranz E."/>
        </authorList>
    </citation>
    <scope>NUCLEOTIDE SEQUENCE [LARGE SCALE GENOMIC DNA]</scope>
</reference>
<evidence type="ECO:0000313" key="2">
    <source>
        <dbReference type="EMBL" id="CAH1438983.1"/>
    </source>
</evidence>
<dbReference type="InterPro" id="IPR036312">
    <property type="entry name" value="Bifun_inhib/LTP/seed_sf"/>
</dbReference>
<evidence type="ECO:0008006" key="4">
    <source>
        <dbReference type="Google" id="ProtNLM"/>
    </source>
</evidence>
<dbReference type="Proteomes" id="UP001157418">
    <property type="component" value="Unassembled WGS sequence"/>
</dbReference>
<accession>A0AAU9NM89</accession>
<dbReference type="SUPFAM" id="SSF47699">
    <property type="entry name" value="Bifunctional inhibitor/lipid-transfer protein/seed storage 2S albumin"/>
    <property type="match status" value="1"/>
</dbReference>
<dbReference type="GO" id="GO:0006869">
    <property type="term" value="P:lipid transport"/>
    <property type="evidence" value="ECO:0007669"/>
    <property type="project" value="InterPro"/>
</dbReference>
<dbReference type="AlphaFoldDB" id="A0AAU9NM89"/>
<evidence type="ECO:0000313" key="3">
    <source>
        <dbReference type="Proteomes" id="UP001157418"/>
    </source>
</evidence>
<gene>
    <name evidence="2" type="ORF">LVIROSA_LOCUS25210</name>
</gene>
<name>A0AAU9NM89_9ASTR</name>
<dbReference type="Gene3D" id="1.10.110.10">
    <property type="entry name" value="Plant lipid-transfer and hydrophobic proteins"/>
    <property type="match status" value="1"/>
</dbReference>